<name>A0A0H2RXN3_9AGAM</name>
<keyword evidence="10" id="KW-1185">Reference proteome</keyword>
<comment type="subcellular location">
    <subcellularLocation>
        <location evidence="1">Membrane</location>
        <topology evidence="1">Multi-pass membrane protein</topology>
    </subcellularLocation>
</comment>
<evidence type="ECO:0000256" key="6">
    <source>
        <dbReference type="SAM" id="MobiDB-lite"/>
    </source>
</evidence>
<reference evidence="9 10" key="1">
    <citation type="submission" date="2015-04" db="EMBL/GenBank/DDBJ databases">
        <title>Complete genome sequence of Schizopora paradoxa KUC8140, a cosmopolitan wood degrader in East Asia.</title>
        <authorList>
            <consortium name="DOE Joint Genome Institute"/>
            <person name="Min B."/>
            <person name="Park H."/>
            <person name="Jang Y."/>
            <person name="Kim J.-J."/>
            <person name="Kim K.H."/>
            <person name="Pangilinan J."/>
            <person name="Lipzen A."/>
            <person name="Riley R."/>
            <person name="Grigoriev I.V."/>
            <person name="Spatafora J.W."/>
            <person name="Choi I.-G."/>
        </authorList>
    </citation>
    <scope>NUCLEOTIDE SEQUENCE [LARGE SCALE GENOMIC DNA]</scope>
    <source>
        <strain evidence="9 10">KUC8140</strain>
    </source>
</reference>
<evidence type="ECO:0000259" key="8">
    <source>
        <dbReference type="PROSITE" id="PS50850"/>
    </source>
</evidence>
<feature type="transmembrane region" description="Helical" evidence="7">
    <location>
        <begin position="245"/>
        <end position="267"/>
    </location>
</feature>
<feature type="transmembrane region" description="Helical" evidence="7">
    <location>
        <begin position="386"/>
        <end position="410"/>
    </location>
</feature>
<dbReference type="Proteomes" id="UP000053477">
    <property type="component" value="Unassembled WGS sequence"/>
</dbReference>
<feature type="domain" description="Major facilitator superfamily (MFS) profile" evidence="8">
    <location>
        <begin position="90"/>
        <end position="552"/>
    </location>
</feature>
<dbReference type="Gene3D" id="1.20.1720.10">
    <property type="entry name" value="Multidrug resistance protein D"/>
    <property type="match status" value="1"/>
</dbReference>
<feature type="transmembrane region" description="Helical" evidence="7">
    <location>
        <begin position="422"/>
        <end position="441"/>
    </location>
</feature>
<accession>A0A0H2RXN3</accession>
<dbReference type="SUPFAM" id="SSF103473">
    <property type="entry name" value="MFS general substrate transporter"/>
    <property type="match status" value="1"/>
</dbReference>
<dbReference type="InParanoid" id="A0A0H2RXN3"/>
<feature type="transmembrane region" description="Helical" evidence="7">
    <location>
        <begin position="215"/>
        <end position="239"/>
    </location>
</feature>
<feature type="transmembrane region" description="Helical" evidence="7">
    <location>
        <begin position="529"/>
        <end position="548"/>
    </location>
</feature>
<dbReference type="PROSITE" id="PS50850">
    <property type="entry name" value="MFS"/>
    <property type="match status" value="1"/>
</dbReference>
<feature type="transmembrane region" description="Helical" evidence="7">
    <location>
        <begin position="320"/>
        <end position="337"/>
    </location>
</feature>
<dbReference type="AlphaFoldDB" id="A0A0H2RXN3"/>
<evidence type="ECO:0000313" key="9">
    <source>
        <dbReference type="EMBL" id="KLO16514.1"/>
    </source>
</evidence>
<dbReference type="EMBL" id="KQ085915">
    <property type="protein sequence ID" value="KLO16514.1"/>
    <property type="molecule type" value="Genomic_DNA"/>
</dbReference>
<evidence type="ECO:0000313" key="10">
    <source>
        <dbReference type="Proteomes" id="UP000053477"/>
    </source>
</evidence>
<dbReference type="InterPro" id="IPR036259">
    <property type="entry name" value="MFS_trans_sf"/>
</dbReference>
<dbReference type="Gene3D" id="1.20.1250.20">
    <property type="entry name" value="MFS general substrate transporter like domains"/>
    <property type="match status" value="1"/>
</dbReference>
<evidence type="ECO:0000256" key="4">
    <source>
        <dbReference type="ARBA" id="ARBA00022989"/>
    </source>
</evidence>
<evidence type="ECO:0000256" key="2">
    <source>
        <dbReference type="ARBA" id="ARBA00022448"/>
    </source>
</evidence>
<dbReference type="OrthoDB" id="440755at2759"/>
<dbReference type="InterPro" id="IPR011701">
    <property type="entry name" value="MFS"/>
</dbReference>
<dbReference type="GO" id="GO:0022857">
    <property type="term" value="F:transmembrane transporter activity"/>
    <property type="evidence" value="ECO:0007669"/>
    <property type="project" value="InterPro"/>
</dbReference>
<evidence type="ECO:0000256" key="7">
    <source>
        <dbReference type="SAM" id="Phobius"/>
    </source>
</evidence>
<sequence length="573" mass="62548">MITDIVQAVDEKQSCSPPVSPKSSDRDFSATSTRLPMDLSETKKVDENLQPTGEETQEATLEAVPSEELEPRDSKRVKARAFSTLRRYLLLLFFCLAQFLDIFNLSALYSANPTIAADLNMTGSESVWTISAVQLTFASFLLISGRISDIYNAKWAFIVGLACLGLLDLGMGRVKNKIGFFVLRAIGGIFSSLTIPSAMHLIVKLFPEPSEQSKAIAVFGATGAVATSLGVVIGAVLVQKASWHWIFYLVTIAAIAIAIASIFLIPSKKTLQTREEPKRTNAEKLKQLDIAGVAILTTALVLLVYSLTQGANKKWADGGVLAPLIISIFLIAGFLYYETLLPEDMVSVPPSTWFLPNFSVLFGTAMLPYFWWTTVFIVYLQYWQQIFLWSPINAAVHVLPAGIVTILMAPTGPLQNKISPKWIILFGEVFAFIGTILFPFSGGKNHYWSRVFPGFVIGSSGMMLVFVHSNIAMFRTTPSKMAGVVGALFNSALQIGSAVGFAAVTSISTSIEKKDGPDGVADFRGRADAFWFLFAMVSVATIGCVVFYKPDRIAEVEVSEKGIEKSDEEKASK</sequence>
<feature type="transmembrane region" description="Helical" evidence="7">
    <location>
        <begin position="447"/>
        <end position="467"/>
    </location>
</feature>
<evidence type="ECO:0000256" key="1">
    <source>
        <dbReference type="ARBA" id="ARBA00004141"/>
    </source>
</evidence>
<keyword evidence="4 7" id="KW-1133">Transmembrane helix</keyword>
<keyword evidence="5 7" id="KW-0472">Membrane</keyword>
<feature type="transmembrane region" description="Helical" evidence="7">
    <location>
        <begin position="126"/>
        <end position="143"/>
    </location>
</feature>
<dbReference type="PANTHER" id="PTHR42718:SF9">
    <property type="entry name" value="MAJOR FACILITATOR SUPERFAMILY MULTIDRUG TRANSPORTER MFSC"/>
    <property type="match status" value="1"/>
</dbReference>
<feature type="transmembrane region" description="Helical" evidence="7">
    <location>
        <begin position="88"/>
        <end position="106"/>
    </location>
</feature>
<protein>
    <submittedName>
        <fullName evidence="9">MFS general substrate transporter</fullName>
    </submittedName>
</protein>
<keyword evidence="3 7" id="KW-0812">Transmembrane</keyword>
<dbReference type="PANTHER" id="PTHR42718">
    <property type="entry name" value="MAJOR FACILITATOR SUPERFAMILY MULTIDRUG TRANSPORTER MFSC"/>
    <property type="match status" value="1"/>
</dbReference>
<evidence type="ECO:0000256" key="3">
    <source>
        <dbReference type="ARBA" id="ARBA00022692"/>
    </source>
</evidence>
<organism evidence="9 10">
    <name type="scientific">Schizopora paradoxa</name>
    <dbReference type="NCBI Taxonomy" id="27342"/>
    <lineage>
        <taxon>Eukaryota</taxon>
        <taxon>Fungi</taxon>
        <taxon>Dikarya</taxon>
        <taxon>Basidiomycota</taxon>
        <taxon>Agaricomycotina</taxon>
        <taxon>Agaricomycetes</taxon>
        <taxon>Hymenochaetales</taxon>
        <taxon>Schizoporaceae</taxon>
        <taxon>Schizopora</taxon>
    </lineage>
</organism>
<feature type="transmembrane region" description="Helical" evidence="7">
    <location>
        <begin position="358"/>
        <end position="380"/>
    </location>
</feature>
<feature type="transmembrane region" description="Helical" evidence="7">
    <location>
        <begin position="178"/>
        <end position="203"/>
    </location>
</feature>
<feature type="transmembrane region" description="Helical" evidence="7">
    <location>
        <begin position="488"/>
        <end position="509"/>
    </location>
</feature>
<gene>
    <name evidence="9" type="ORF">SCHPADRAFT_995088</name>
</gene>
<dbReference type="STRING" id="27342.A0A0H2RXN3"/>
<dbReference type="GO" id="GO:0016020">
    <property type="term" value="C:membrane"/>
    <property type="evidence" value="ECO:0007669"/>
    <property type="project" value="UniProtKB-SubCell"/>
</dbReference>
<evidence type="ECO:0000256" key="5">
    <source>
        <dbReference type="ARBA" id="ARBA00023136"/>
    </source>
</evidence>
<feature type="region of interest" description="Disordered" evidence="6">
    <location>
        <begin position="9"/>
        <end position="69"/>
    </location>
</feature>
<proteinExistence type="predicted"/>
<feature type="transmembrane region" description="Helical" evidence="7">
    <location>
        <begin position="155"/>
        <end position="172"/>
    </location>
</feature>
<dbReference type="Pfam" id="PF07690">
    <property type="entry name" value="MFS_1"/>
    <property type="match status" value="1"/>
</dbReference>
<keyword evidence="2" id="KW-0813">Transport</keyword>
<dbReference type="InterPro" id="IPR020846">
    <property type="entry name" value="MFS_dom"/>
</dbReference>
<feature type="transmembrane region" description="Helical" evidence="7">
    <location>
        <begin position="288"/>
        <end position="308"/>
    </location>
</feature>